<sequence>MGQDSFEWRDAERTRDGPPEMRLYTETPSGVLFGLRGKIAPPRSRSSSRCLIPRTNVSLRKVEILQGPALS</sequence>
<protein>
    <submittedName>
        <fullName evidence="2">Uncharacterized protein</fullName>
    </submittedName>
</protein>
<evidence type="ECO:0000313" key="2">
    <source>
        <dbReference type="EMBL" id="KAK3764083.1"/>
    </source>
</evidence>
<feature type="compositionally biased region" description="Basic and acidic residues" evidence="1">
    <location>
        <begin position="1"/>
        <end position="19"/>
    </location>
</feature>
<proteinExistence type="predicted"/>
<keyword evidence="3" id="KW-1185">Reference proteome</keyword>
<dbReference type="Proteomes" id="UP001283361">
    <property type="component" value="Unassembled WGS sequence"/>
</dbReference>
<accession>A0AAE1DC76</accession>
<evidence type="ECO:0000313" key="3">
    <source>
        <dbReference type="Proteomes" id="UP001283361"/>
    </source>
</evidence>
<comment type="caution">
    <text evidence="2">The sequence shown here is derived from an EMBL/GenBank/DDBJ whole genome shotgun (WGS) entry which is preliminary data.</text>
</comment>
<name>A0AAE1DC76_9GAST</name>
<feature type="region of interest" description="Disordered" evidence="1">
    <location>
        <begin position="1"/>
        <end position="25"/>
    </location>
</feature>
<reference evidence="2" key="1">
    <citation type="journal article" date="2023" name="G3 (Bethesda)">
        <title>A reference genome for the long-term kleptoplast-retaining sea slug Elysia crispata morphotype clarki.</title>
        <authorList>
            <person name="Eastman K.E."/>
            <person name="Pendleton A.L."/>
            <person name="Shaikh M.A."/>
            <person name="Suttiyut T."/>
            <person name="Ogas R."/>
            <person name="Tomko P."/>
            <person name="Gavelis G."/>
            <person name="Widhalm J.R."/>
            <person name="Wisecaver J.H."/>
        </authorList>
    </citation>
    <scope>NUCLEOTIDE SEQUENCE</scope>
    <source>
        <strain evidence="2">ECLA1</strain>
    </source>
</reference>
<organism evidence="2 3">
    <name type="scientific">Elysia crispata</name>
    <name type="common">lettuce slug</name>
    <dbReference type="NCBI Taxonomy" id="231223"/>
    <lineage>
        <taxon>Eukaryota</taxon>
        <taxon>Metazoa</taxon>
        <taxon>Spiralia</taxon>
        <taxon>Lophotrochozoa</taxon>
        <taxon>Mollusca</taxon>
        <taxon>Gastropoda</taxon>
        <taxon>Heterobranchia</taxon>
        <taxon>Euthyneura</taxon>
        <taxon>Panpulmonata</taxon>
        <taxon>Sacoglossa</taxon>
        <taxon>Placobranchoidea</taxon>
        <taxon>Plakobranchidae</taxon>
        <taxon>Elysia</taxon>
    </lineage>
</organism>
<evidence type="ECO:0000256" key="1">
    <source>
        <dbReference type="SAM" id="MobiDB-lite"/>
    </source>
</evidence>
<dbReference type="AlphaFoldDB" id="A0AAE1DC76"/>
<dbReference type="EMBL" id="JAWDGP010004473">
    <property type="protein sequence ID" value="KAK3764083.1"/>
    <property type="molecule type" value="Genomic_DNA"/>
</dbReference>
<gene>
    <name evidence="2" type="ORF">RRG08_046547</name>
</gene>